<dbReference type="InterPro" id="IPR001670">
    <property type="entry name" value="ADH_Fe/GldA"/>
</dbReference>
<evidence type="ECO:0000259" key="3">
    <source>
        <dbReference type="Pfam" id="PF00465"/>
    </source>
</evidence>
<gene>
    <name evidence="4" type="primary">adhE_5</name>
    <name evidence="4" type="ORF">NCTC9001_04773</name>
</gene>
<dbReference type="Gene3D" id="3.40.50.1970">
    <property type="match status" value="1"/>
</dbReference>
<feature type="domain" description="Alcohol dehydrogenase iron-type/glycerol dehydrogenase GldA" evidence="3">
    <location>
        <begin position="12"/>
        <end position="64"/>
    </location>
</feature>
<dbReference type="Proteomes" id="UP000372890">
    <property type="component" value="Unassembled WGS sequence"/>
</dbReference>
<organism evidence="4 5">
    <name type="scientific">Escherichia coli</name>
    <dbReference type="NCBI Taxonomy" id="562"/>
    <lineage>
        <taxon>Bacteria</taxon>
        <taxon>Pseudomonadati</taxon>
        <taxon>Pseudomonadota</taxon>
        <taxon>Gammaproteobacteria</taxon>
        <taxon>Enterobacterales</taxon>
        <taxon>Enterobacteriaceae</taxon>
        <taxon>Escherichia</taxon>
    </lineage>
</organism>
<dbReference type="GO" id="GO:0046872">
    <property type="term" value="F:metal ion binding"/>
    <property type="evidence" value="ECO:0007669"/>
    <property type="project" value="InterPro"/>
</dbReference>
<protein>
    <submittedName>
        <fullName evidence="4">Iron-containing alcohol dehydrogenase</fullName>
    </submittedName>
</protein>
<evidence type="ECO:0000256" key="2">
    <source>
        <dbReference type="ARBA" id="ARBA00023002"/>
    </source>
</evidence>
<proteinExistence type="inferred from homology"/>
<evidence type="ECO:0000256" key="1">
    <source>
        <dbReference type="ARBA" id="ARBA00007358"/>
    </source>
</evidence>
<dbReference type="AlphaFoldDB" id="A0A484YD40"/>
<comment type="similarity">
    <text evidence="1">Belongs to the iron-containing alcohol dehydrogenase family.</text>
</comment>
<dbReference type="SUPFAM" id="SSF56796">
    <property type="entry name" value="Dehydroquinate synthase-like"/>
    <property type="match status" value="1"/>
</dbReference>
<dbReference type="Pfam" id="PF00465">
    <property type="entry name" value="Fe-ADH"/>
    <property type="match status" value="1"/>
</dbReference>
<dbReference type="InterPro" id="IPR039697">
    <property type="entry name" value="Alcohol_dehydrogenase_Fe"/>
</dbReference>
<reference evidence="4 5" key="1">
    <citation type="submission" date="2019-03" db="EMBL/GenBank/DDBJ databases">
        <authorList>
            <consortium name="Pathogen Informatics"/>
        </authorList>
    </citation>
    <scope>NUCLEOTIDE SEQUENCE [LARGE SCALE GENOMIC DNA]</scope>
    <source>
        <strain evidence="4 5">NCTC9001</strain>
    </source>
</reference>
<accession>A0A484YD40</accession>
<evidence type="ECO:0000313" key="5">
    <source>
        <dbReference type="Proteomes" id="UP000372890"/>
    </source>
</evidence>
<dbReference type="EMBL" id="CAADIS010000005">
    <property type="protein sequence ID" value="VFS33637.1"/>
    <property type="molecule type" value="Genomic_DNA"/>
</dbReference>
<sequence>MLFNKPYGLRHRYAFFGEVTPDPDIDILTSGAARFKAFKPDVIIALGGGSSLDAAKGIKVTLEEYLEIIKSISLLFPQPADPALK</sequence>
<keyword evidence="2" id="KW-0560">Oxidoreductase</keyword>
<dbReference type="PANTHER" id="PTHR11496:SF102">
    <property type="entry name" value="ALCOHOL DEHYDROGENASE 4"/>
    <property type="match status" value="1"/>
</dbReference>
<dbReference type="PANTHER" id="PTHR11496">
    <property type="entry name" value="ALCOHOL DEHYDROGENASE"/>
    <property type="match status" value="1"/>
</dbReference>
<dbReference type="GO" id="GO:0004022">
    <property type="term" value="F:alcohol dehydrogenase (NAD+) activity"/>
    <property type="evidence" value="ECO:0007669"/>
    <property type="project" value="TreeGrafter"/>
</dbReference>
<name>A0A484YD40_ECOLX</name>
<evidence type="ECO:0000313" key="4">
    <source>
        <dbReference type="EMBL" id="VFS33637.1"/>
    </source>
</evidence>